<comment type="caution">
    <text evidence="3">The sequence shown here is derived from an EMBL/GenBank/DDBJ whole genome shotgun (WGS) entry which is preliminary data.</text>
</comment>
<dbReference type="FunFam" id="1.10.238.10:FF:000001">
    <property type="entry name" value="Calmodulin 1"/>
    <property type="match status" value="1"/>
</dbReference>
<dbReference type="GO" id="GO:0016460">
    <property type="term" value="C:myosin II complex"/>
    <property type="evidence" value="ECO:0007669"/>
    <property type="project" value="TreeGrafter"/>
</dbReference>
<dbReference type="Proteomes" id="UP000828390">
    <property type="component" value="Unassembled WGS sequence"/>
</dbReference>
<dbReference type="AlphaFoldDB" id="A0A9D4DRS9"/>
<keyword evidence="4" id="KW-1185">Reference proteome</keyword>
<sequence length="76" mass="8740">MIESKLKYKENEDEILEAYQVFDNGKGFTSSDGLREIMRTLGDKMTDAEIDEMIVEAEVNRNGMINIQDFVSTICR</sequence>
<proteinExistence type="predicted"/>
<protein>
    <recommendedName>
        <fullName evidence="5">Calmodulin</fullName>
    </recommendedName>
</protein>
<accession>A0A9D4DRS9</accession>
<dbReference type="Gene3D" id="1.10.238.10">
    <property type="entry name" value="EF-hand"/>
    <property type="match status" value="1"/>
</dbReference>
<dbReference type="InterPro" id="IPR011992">
    <property type="entry name" value="EF-hand-dom_pair"/>
</dbReference>
<evidence type="ECO:0000256" key="2">
    <source>
        <dbReference type="ARBA" id="ARBA00023179"/>
    </source>
</evidence>
<name>A0A9D4DRS9_DREPO</name>
<dbReference type="InterPro" id="IPR002048">
    <property type="entry name" value="EF_hand_dom"/>
</dbReference>
<dbReference type="InterPro" id="IPR050230">
    <property type="entry name" value="CALM/Myosin/TropC-like"/>
</dbReference>
<dbReference type="CDD" id="cd00051">
    <property type="entry name" value="EFh"/>
    <property type="match status" value="1"/>
</dbReference>
<dbReference type="SUPFAM" id="SSF47473">
    <property type="entry name" value="EF-hand"/>
    <property type="match status" value="1"/>
</dbReference>
<reference evidence="3" key="2">
    <citation type="submission" date="2020-11" db="EMBL/GenBank/DDBJ databases">
        <authorList>
            <person name="McCartney M.A."/>
            <person name="Auch B."/>
            <person name="Kono T."/>
            <person name="Mallez S."/>
            <person name="Becker A."/>
            <person name="Gohl D.M."/>
            <person name="Silverstein K.A.T."/>
            <person name="Koren S."/>
            <person name="Bechman K.B."/>
            <person name="Herman A."/>
            <person name="Abrahante J.E."/>
            <person name="Garbe J."/>
        </authorList>
    </citation>
    <scope>NUCLEOTIDE SEQUENCE</scope>
    <source>
        <strain evidence="3">Duluth1</strain>
        <tissue evidence="3">Whole animal</tissue>
    </source>
</reference>
<keyword evidence="2" id="KW-0514">Muscle protein</keyword>
<evidence type="ECO:0008006" key="5">
    <source>
        <dbReference type="Google" id="ProtNLM"/>
    </source>
</evidence>
<dbReference type="GO" id="GO:0005509">
    <property type="term" value="F:calcium ion binding"/>
    <property type="evidence" value="ECO:0007669"/>
    <property type="project" value="InterPro"/>
</dbReference>
<evidence type="ECO:0000313" key="4">
    <source>
        <dbReference type="Proteomes" id="UP000828390"/>
    </source>
</evidence>
<evidence type="ECO:0000313" key="3">
    <source>
        <dbReference type="EMBL" id="KAH3752917.1"/>
    </source>
</evidence>
<organism evidence="3 4">
    <name type="scientific">Dreissena polymorpha</name>
    <name type="common">Zebra mussel</name>
    <name type="synonym">Mytilus polymorpha</name>
    <dbReference type="NCBI Taxonomy" id="45954"/>
    <lineage>
        <taxon>Eukaryota</taxon>
        <taxon>Metazoa</taxon>
        <taxon>Spiralia</taxon>
        <taxon>Lophotrochozoa</taxon>
        <taxon>Mollusca</taxon>
        <taxon>Bivalvia</taxon>
        <taxon>Autobranchia</taxon>
        <taxon>Heteroconchia</taxon>
        <taxon>Euheterodonta</taxon>
        <taxon>Imparidentia</taxon>
        <taxon>Neoheterodontei</taxon>
        <taxon>Myida</taxon>
        <taxon>Dreissenoidea</taxon>
        <taxon>Dreissenidae</taxon>
        <taxon>Dreissena</taxon>
    </lineage>
</organism>
<reference evidence="3" key="1">
    <citation type="journal article" date="2019" name="bioRxiv">
        <title>The Genome of the Zebra Mussel, Dreissena polymorpha: A Resource for Invasive Species Research.</title>
        <authorList>
            <person name="McCartney M.A."/>
            <person name="Auch B."/>
            <person name="Kono T."/>
            <person name="Mallez S."/>
            <person name="Zhang Y."/>
            <person name="Obille A."/>
            <person name="Becker A."/>
            <person name="Abrahante J.E."/>
            <person name="Garbe J."/>
            <person name="Badalamenti J.P."/>
            <person name="Herman A."/>
            <person name="Mangelson H."/>
            <person name="Liachko I."/>
            <person name="Sullivan S."/>
            <person name="Sone E.D."/>
            <person name="Koren S."/>
            <person name="Silverstein K.A.T."/>
            <person name="Beckman K.B."/>
            <person name="Gohl D.M."/>
        </authorList>
    </citation>
    <scope>NUCLEOTIDE SEQUENCE</scope>
    <source>
        <strain evidence="3">Duluth1</strain>
        <tissue evidence="3">Whole animal</tissue>
    </source>
</reference>
<evidence type="ECO:0000256" key="1">
    <source>
        <dbReference type="ARBA" id="ARBA00022737"/>
    </source>
</evidence>
<dbReference type="PANTHER" id="PTHR23048:SF0">
    <property type="entry name" value="CALMODULIN LIKE 3"/>
    <property type="match status" value="1"/>
</dbReference>
<keyword evidence="1" id="KW-0677">Repeat</keyword>
<dbReference type="EMBL" id="JAIWYP010000010">
    <property type="protein sequence ID" value="KAH3752917.1"/>
    <property type="molecule type" value="Genomic_DNA"/>
</dbReference>
<gene>
    <name evidence="3" type="ORF">DPMN_187543</name>
</gene>
<dbReference type="PANTHER" id="PTHR23048">
    <property type="entry name" value="MYOSIN LIGHT CHAIN 1, 3"/>
    <property type="match status" value="1"/>
</dbReference>